<feature type="transmembrane region" description="Helical" evidence="6">
    <location>
        <begin position="200"/>
        <end position="224"/>
    </location>
</feature>
<feature type="transmembrane region" description="Helical" evidence="6">
    <location>
        <begin position="83"/>
        <end position="103"/>
    </location>
</feature>
<evidence type="ECO:0000256" key="5">
    <source>
        <dbReference type="ARBA" id="ARBA00023136"/>
    </source>
</evidence>
<dbReference type="GO" id="GO:0016787">
    <property type="term" value="F:hydrolase activity"/>
    <property type="evidence" value="ECO:0007669"/>
    <property type="project" value="TreeGrafter"/>
</dbReference>
<keyword evidence="8" id="KW-1185">Reference proteome</keyword>
<dbReference type="InterPro" id="IPR012506">
    <property type="entry name" value="TMEM86B-like"/>
</dbReference>
<dbReference type="PANTHER" id="PTHR31885:SF6">
    <property type="entry name" value="GH04784P"/>
    <property type="match status" value="1"/>
</dbReference>
<accession>A0A371XEU1</accession>
<gene>
    <name evidence="7" type="ORF">DY251_09060</name>
</gene>
<dbReference type="EMBL" id="QURN01000006">
    <property type="protein sequence ID" value="RFC67738.1"/>
    <property type="molecule type" value="Genomic_DNA"/>
</dbReference>
<organism evidence="7 8">
    <name type="scientific">Mesorhizobium denitrificans</name>
    <dbReference type="NCBI Taxonomy" id="2294114"/>
    <lineage>
        <taxon>Bacteria</taxon>
        <taxon>Pseudomonadati</taxon>
        <taxon>Pseudomonadota</taxon>
        <taxon>Alphaproteobacteria</taxon>
        <taxon>Hyphomicrobiales</taxon>
        <taxon>Phyllobacteriaceae</taxon>
        <taxon>Mesorhizobium</taxon>
    </lineage>
</organism>
<keyword evidence="5 6" id="KW-0472">Membrane</keyword>
<comment type="caution">
    <text evidence="7">The sequence shown here is derived from an EMBL/GenBank/DDBJ whole genome shotgun (WGS) entry which is preliminary data.</text>
</comment>
<feature type="transmembrane region" description="Helical" evidence="6">
    <location>
        <begin position="45"/>
        <end position="71"/>
    </location>
</feature>
<proteinExistence type="inferred from homology"/>
<evidence type="ECO:0000256" key="6">
    <source>
        <dbReference type="SAM" id="Phobius"/>
    </source>
</evidence>
<dbReference type="RefSeq" id="WP_116623572.1">
    <property type="nucleotide sequence ID" value="NZ_QURN01000006.1"/>
</dbReference>
<evidence type="ECO:0000256" key="4">
    <source>
        <dbReference type="ARBA" id="ARBA00022989"/>
    </source>
</evidence>
<evidence type="ECO:0000313" key="7">
    <source>
        <dbReference type="EMBL" id="RFC67738.1"/>
    </source>
</evidence>
<dbReference type="Pfam" id="PF07947">
    <property type="entry name" value="YhhN"/>
    <property type="match status" value="1"/>
</dbReference>
<evidence type="ECO:0000256" key="3">
    <source>
        <dbReference type="ARBA" id="ARBA00022692"/>
    </source>
</evidence>
<keyword evidence="4 6" id="KW-1133">Transmembrane helix</keyword>
<feature type="transmembrane region" description="Helical" evidence="6">
    <location>
        <begin position="170"/>
        <end position="188"/>
    </location>
</feature>
<keyword evidence="3 6" id="KW-0812">Transmembrane</keyword>
<evidence type="ECO:0000313" key="8">
    <source>
        <dbReference type="Proteomes" id="UP000262379"/>
    </source>
</evidence>
<feature type="transmembrane region" description="Helical" evidence="6">
    <location>
        <begin position="145"/>
        <end position="164"/>
    </location>
</feature>
<evidence type="ECO:0000256" key="1">
    <source>
        <dbReference type="ARBA" id="ARBA00004141"/>
    </source>
</evidence>
<feature type="transmembrane region" description="Helical" evidence="6">
    <location>
        <begin position="12"/>
        <end position="33"/>
    </location>
</feature>
<comment type="subcellular location">
    <subcellularLocation>
        <location evidence="1">Membrane</location>
        <topology evidence="1">Multi-pass membrane protein</topology>
    </subcellularLocation>
</comment>
<reference evidence="8" key="1">
    <citation type="submission" date="2018-08" db="EMBL/GenBank/DDBJ databases">
        <authorList>
            <person name="Im W.T."/>
        </authorList>
    </citation>
    <scope>NUCLEOTIDE SEQUENCE [LARGE SCALE GENOMIC DNA]</scope>
    <source>
        <strain evidence="8">LA-28</strain>
    </source>
</reference>
<comment type="similarity">
    <text evidence="2">Belongs to the TMEM86 family.</text>
</comment>
<protein>
    <submittedName>
        <fullName evidence="7">Lysoplasmalogenase</fullName>
    </submittedName>
</protein>
<dbReference type="Proteomes" id="UP000262379">
    <property type="component" value="Unassembled WGS sequence"/>
</dbReference>
<sequence>MMPFPGGIENTANGALILSVGAAILYLFATAHAPSLRRTAVKTLAIALLAVLAFMQGAPWLLVLALALSAIGDAALSRDGDAAFLGGLASFLAAHIAYIALFLSHGLGWLAPIASSALLTTIAFVMAVTTVATLNILLRKVPAALRLPVLAYGIAILVMGLASLTTGQPWVIIGAMLFMASDTILGFERFVMSSIGQGRWAAGIAVWVLYYVAQLILTLGVIFAG</sequence>
<feature type="transmembrane region" description="Helical" evidence="6">
    <location>
        <begin position="109"/>
        <end position="138"/>
    </location>
</feature>
<dbReference type="GO" id="GO:0016020">
    <property type="term" value="C:membrane"/>
    <property type="evidence" value="ECO:0007669"/>
    <property type="project" value="UniProtKB-SubCell"/>
</dbReference>
<name>A0A371XEU1_9HYPH</name>
<evidence type="ECO:0000256" key="2">
    <source>
        <dbReference type="ARBA" id="ARBA00007375"/>
    </source>
</evidence>
<dbReference type="PANTHER" id="PTHR31885">
    <property type="entry name" value="GH04784P"/>
    <property type="match status" value="1"/>
</dbReference>
<dbReference type="AlphaFoldDB" id="A0A371XEU1"/>